<protein>
    <submittedName>
        <fullName evidence="1">Uncharacterized protein</fullName>
    </submittedName>
</protein>
<gene>
    <name evidence="1" type="ORF">BBC27_09690</name>
</gene>
<dbReference type="AlphaFoldDB" id="A0A1B9BZI5"/>
<name>A0A1B9BZI5_9PROT</name>
<dbReference type="RefSeq" id="WP_065413122.1">
    <property type="nucleotide sequence ID" value="NZ_MASQ01000078.1"/>
</dbReference>
<dbReference type="EMBL" id="MASQ01000078">
    <property type="protein sequence ID" value="OCB03111.1"/>
    <property type="molecule type" value="Genomic_DNA"/>
</dbReference>
<organism evidence="1 2">
    <name type="scientific">Acidithiobacillus ferrivorans</name>
    <dbReference type="NCBI Taxonomy" id="160808"/>
    <lineage>
        <taxon>Bacteria</taxon>
        <taxon>Pseudomonadati</taxon>
        <taxon>Pseudomonadota</taxon>
        <taxon>Acidithiobacillia</taxon>
        <taxon>Acidithiobacillales</taxon>
        <taxon>Acidithiobacillaceae</taxon>
        <taxon>Acidithiobacillus</taxon>
    </lineage>
</organism>
<accession>A0A1B9BZI5</accession>
<proteinExistence type="predicted"/>
<sequence length="105" mass="11651">MTSYTISVVANNSDEVDALDIRFVNARRELLENRKKNKGAIDLLESAQRLILSDLDEVLPNAIKNSMTFSDCACGDEDFGEYLRKLSALIAELDLPGVNVRTDSD</sequence>
<reference evidence="1 2" key="1">
    <citation type="submission" date="2016-07" db="EMBL/GenBank/DDBJ databases">
        <title>Draft genome of a psychrotolerant acidophile Acidithiobacillus ferrivorans strain YL15.</title>
        <authorList>
            <person name="Peng T."/>
            <person name="Ma L."/>
            <person name="Nan M."/>
            <person name="An N."/>
            <person name="Wang M."/>
            <person name="Qiu G."/>
            <person name="Zeng W."/>
        </authorList>
    </citation>
    <scope>NUCLEOTIDE SEQUENCE [LARGE SCALE GENOMIC DNA]</scope>
    <source>
        <strain evidence="1 2">YL15</strain>
    </source>
</reference>
<comment type="caution">
    <text evidence="1">The sequence shown here is derived from an EMBL/GenBank/DDBJ whole genome shotgun (WGS) entry which is preliminary data.</text>
</comment>
<evidence type="ECO:0000313" key="1">
    <source>
        <dbReference type="EMBL" id="OCB03111.1"/>
    </source>
</evidence>
<dbReference type="Proteomes" id="UP000093129">
    <property type="component" value="Unassembled WGS sequence"/>
</dbReference>
<evidence type="ECO:0000313" key="2">
    <source>
        <dbReference type="Proteomes" id="UP000093129"/>
    </source>
</evidence>